<evidence type="ECO:0000313" key="1">
    <source>
        <dbReference type="EMBL" id="QQK79990.1"/>
    </source>
</evidence>
<reference evidence="1 2" key="1">
    <citation type="submission" date="2020-06" db="EMBL/GenBank/DDBJ databases">
        <title>Genomic analysis of Salicibibacter sp. NKC21-4.</title>
        <authorList>
            <person name="Oh Y.J."/>
        </authorList>
    </citation>
    <scope>NUCLEOTIDE SEQUENCE [LARGE SCALE GENOMIC DNA]</scope>
    <source>
        <strain evidence="1 2">NKC21-4</strain>
    </source>
</reference>
<gene>
    <name evidence="1" type="ORF">HUG20_08880</name>
</gene>
<protein>
    <recommendedName>
        <fullName evidence="3">Fur-regulated basic protein FbpA</fullName>
    </recommendedName>
</protein>
<evidence type="ECO:0008006" key="3">
    <source>
        <dbReference type="Google" id="ProtNLM"/>
    </source>
</evidence>
<accession>A0A7T6ZB30</accession>
<dbReference type="EMBL" id="CP054706">
    <property type="protein sequence ID" value="QQK79990.1"/>
    <property type="molecule type" value="Genomic_DNA"/>
</dbReference>
<evidence type="ECO:0000313" key="2">
    <source>
        <dbReference type="Proteomes" id="UP000595349"/>
    </source>
</evidence>
<proteinExistence type="predicted"/>
<name>A0A7T6ZB30_9BACI</name>
<dbReference type="KEGG" id="scib:HUG20_08880"/>
<sequence>MTRLSRVEMRRLLIDLCGIPRPFLENMDTETIQKLFEERLGSLEKEA</sequence>
<organism evidence="1 2">
    <name type="scientific">Salicibibacter cibi</name>
    <dbReference type="NCBI Taxonomy" id="2743001"/>
    <lineage>
        <taxon>Bacteria</taxon>
        <taxon>Bacillati</taxon>
        <taxon>Bacillota</taxon>
        <taxon>Bacilli</taxon>
        <taxon>Bacillales</taxon>
        <taxon>Bacillaceae</taxon>
        <taxon>Salicibibacter</taxon>
    </lineage>
</organism>
<dbReference type="Proteomes" id="UP000595349">
    <property type="component" value="Chromosome"/>
</dbReference>
<dbReference type="RefSeq" id="WP_200090165.1">
    <property type="nucleotide sequence ID" value="NZ_CP054706.1"/>
</dbReference>
<dbReference type="AlphaFoldDB" id="A0A7T6ZB30"/>
<keyword evidence="2" id="KW-1185">Reference proteome</keyword>